<dbReference type="Pfam" id="PF08327">
    <property type="entry name" value="AHSA1"/>
    <property type="match status" value="1"/>
</dbReference>
<dbReference type="InterPro" id="IPR013538">
    <property type="entry name" value="ASHA1/2-like_C"/>
</dbReference>
<dbReference type="Gene3D" id="3.30.530.20">
    <property type="match status" value="1"/>
</dbReference>
<evidence type="ECO:0000256" key="1">
    <source>
        <dbReference type="ARBA" id="ARBA00006817"/>
    </source>
</evidence>
<organism evidence="3 4">
    <name type="scientific">Kribbella deserti</name>
    <dbReference type="NCBI Taxonomy" id="1926257"/>
    <lineage>
        <taxon>Bacteria</taxon>
        <taxon>Bacillati</taxon>
        <taxon>Actinomycetota</taxon>
        <taxon>Actinomycetes</taxon>
        <taxon>Propionibacteriales</taxon>
        <taxon>Kribbellaceae</taxon>
        <taxon>Kribbella</taxon>
    </lineage>
</organism>
<accession>A0ABV6QN06</accession>
<sequence length="146" mass="16206">MTVSQRLAPIVKTIVVSASPDWAFRAFTDEMSVWWPLDTHSVGLDSAREVRFEGAVGGKIVEYGDDGPIAVWGTVSDWDPPSLVSFTWHPGTDPTQATMVTVRFSKVDDGTEVELTHTGWDRRPDGSRARKGYDHGWDTVLARFTP</sequence>
<keyword evidence="4" id="KW-1185">Reference proteome</keyword>
<reference evidence="3 4" key="1">
    <citation type="submission" date="2024-09" db="EMBL/GenBank/DDBJ databases">
        <authorList>
            <person name="Sun Q."/>
            <person name="Mori K."/>
        </authorList>
    </citation>
    <scope>NUCLEOTIDE SEQUENCE [LARGE SCALE GENOMIC DNA]</scope>
    <source>
        <strain evidence="3 4">CGMCC 1.15906</strain>
    </source>
</reference>
<dbReference type="Proteomes" id="UP001589890">
    <property type="component" value="Unassembled WGS sequence"/>
</dbReference>
<evidence type="ECO:0000313" key="4">
    <source>
        <dbReference type="Proteomes" id="UP001589890"/>
    </source>
</evidence>
<comment type="caution">
    <text evidence="3">The sequence shown here is derived from an EMBL/GenBank/DDBJ whole genome shotgun (WGS) entry which is preliminary data.</text>
</comment>
<dbReference type="RefSeq" id="WP_380048845.1">
    <property type="nucleotide sequence ID" value="NZ_JBHLTC010000019.1"/>
</dbReference>
<evidence type="ECO:0000313" key="3">
    <source>
        <dbReference type="EMBL" id="MFC0625915.1"/>
    </source>
</evidence>
<feature type="domain" description="Activator of Hsp90 ATPase homologue 1/2-like C-terminal" evidence="2">
    <location>
        <begin position="18"/>
        <end position="144"/>
    </location>
</feature>
<evidence type="ECO:0000259" key="2">
    <source>
        <dbReference type="Pfam" id="PF08327"/>
    </source>
</evidence>
<proteinExistence type="inferred from homology"/>
<name>A0ABV6QN06_9ACTN</name>
<dbReference type="InterPro" id="IPR023393">
    <property type="entry name" value="START-like_dom_sf"/>
</dbReference>
<protein>
    <submittedName>
        <fullName evidence="3">SRPBCC domain-containing protein</fullName>
    </submittedName>
</protein>
<gene>
    <name evidence="3" type="ORF">ACFFGN_17690</name>
</gene>
<comment type="similarity">
    <text evidence="1">Belongs to the AHA1 family.</text>
</comment>
<dbReference type="SUPFAM" id="SSF55961">
    <property type="entry name" value="Bet v1-like"/>
    <property type="match status" value="1"/>
</dbReference>
<dbReference type="EMBL" id="JBHLTC010000019">
    <property type="protein sequence ID" value="MFC0625915.1"/>
    <property type="molecule type" value="Genomic_DNA"/>
</dbReference>